<keyword evidence="6" id="KW-0675">Receptor</keyword>
<sequence length="414" mass="47791">MKMAIFGASPSCIAIFTQIFQCCGFCCISTPLSLANCAYIGANCFLLLVASVHVALKAAHIFNLSSQFRLFLDILQVYYPIGAYFIAICESIYKRDRIFKIWTTFHHINSQLKSIGMTTYEILLEVELKKYLIEGIFINLVALFVEITIISRLDTTSGFFEHRLAVLIPFNGNRMAIFHFLLYIHITRSYLHILAMQLQRIHRKIELFPQPPTKHGDALHGEIKALKVIHRNLWEICCNINKSFNWTLLCIIIMYFLIIIVDLYWCFLKILVGSSNHITESFLCPIPVVLSFIPLVYTADSLLNAPRIIQRNLHELQMEAQNRTLHQFALQIHILHVEFTPKGIFLLDFKLFTAVSGSSLFNPFCFFFFHSCSVPCMAINPSHVSVVGFFFIHSFVYTNSTYEKLYRFVTYNLE</sequence>
<evidence type="ECO:0000256" key="1">
    <source>
        <dbReference type="ARBA" id="ARBA00004651"/>
    </source>
</evidence>
<keyword evidence="3 6" id="KW-0812">Transmembrane</keyword>
<comment type="similarity">
    <text evidence="6">Belongs to the insect chemoreceptor superfamily. Gustatory receptor (GR) family.</text>
</comment>
<name>A0A240SXS4_LUTLO</name>
<dbReference type="GO" id="GO:0005886">
    <property type="term" value="C:plasma membrane"/>
    <property type="evidence" value="ECO:0007669"/>
    <property type="project" value="UniProtKB-SubCell"/>
</dbReference>
<reference evidence="9" key="1">
    <citation type="submission" date="2012-05" db="EMBL/GenBank/DDBJ databases">
        <title>Whole Genome Assembly of Lutzomyia longipalpis.</title>
        <authorList>
            <person name="Richards S."/>
            <person name="Qu C."/>
            <person name="Dillon R."/>
            <person name="Worley K."/>
            <person name="Scherer S."/>
            <person name="Batterton M."/>
            <person name="Taylor A."/>
            <person name="Hawes A."/>
            <person name="Hernandez B."/>
            <person name="Kovar C."/>
            <person name="Mandapat C."/>
            <person name="Pham C."/>
            <person name="Qu C."/>
            <person name="Jing C."/>
            <person name="Bess C."/>
            <person name="Bandaranaike D."/>
            <person name="Ngo D."/>
            <person name="Ongeri F."/>
            <person name="Arias F."/>
            <person name="Lara F."/>
            <person name="Weissenberger G."/>
            <person name="Kamau G."/>
            <person name="Han H."/>
            <person name="Shen H."/>
            <person name="Dinh H."/>
            <person name="Khalil I."/>
            <person name="Jones J."/>
            <person name="Shafer J."/>
            <person name="Jayaseelan J."/>
            <person name="Quiroz J."/>
            <person name="Blankenburg K."/>
            <person name="Nguyen L."/>
            <person name="Jackson L."/>
            <person name="Francisco L."/>
            <person name="Tang L.-Y."/>
            <person name="Pu L.-L."/>
            <person name="Perales L."/>
            <person name="Lorensuhewa L."/>
            <person name="Munidasa M."/>
            <person name="Coyle M."/>
            <person name="Taylor M."/>
            <person name="Puazo M."/>
            <person name="Firestine M."/>
            <person name="Scheel M."/>
            <person name="Javaid M."/>
            <person name="Wang M."/>
            <person name="Li M."/>
            <person name="Tabassum N."/>
            <person name="Saada N."/>
            <person name="Osuji N."/>
            <person name="Aqrawi P."/>
            <person name="Fu Q."/>
            <person name="Thornton R."/>
            <person name="Raj R."/>
            <person name="Goodspeed R."/>
            <person name="Mata R."/>
            <person name="Najjar R."/>
            <person name="Gubbala S."/>
            <person name="Lee S."/>
            <person name="Denson S."/>
            <person name="Patil S."/>
            <person name="Macmil S."/>
            <person name="Qi S."/>
            <person name="Matskevitch T."/>
            <person name="Palculict T."/>
            <person name="Mathew T."/>
            <person name="Vee V."/>
            <person name="Velamala V."/>
            <person name="Korchina V."/>
            <person name="Cai W."/>
            <person name="Liu W."/>
            <person name="Dai W."/>
            <person name="Zou X."/>
            <person name="Zhu Y."/>
            <person name="Zhang Y."/>
            <person name="Wu Y.-Q."/>
            <person name="Xin Y."/>
            <person name="Nazarath L."/>
            <person name="Kovar C."/>
            <person name="Han Y."/>
            <person name="Muzny D."/>
            <person name="Gibbs R."/>
        </authorList>
    </citation>
    <scope>NUCLEOTIDE SEQUENCE [LARGE SCALE GENOMIC DNA]</scope>
    <source>
        <strain evidence="9">Jacobina</strain>
    </source>
</reference>
<keyword evidence="4 6" id="KW-1133">Transmembrane helix</keyword>
<protein>
    <recommendedName>
        <fullName evidence="6">Gustatory receptor</fullName>
    </recommendedName>
</protein>
<evidence type="ECO:0000256" key="4">
    <source>
        <dbReference type="ARBA" id="ARBA00022989"/>
    </source>
</evidence>
<keyword evidence="9" id="KW-1185">Reference proteome</keyword>
<dbReference type="GO" id="GO:0007165">
    <property type="term" value="P:signal transduction"/>
    <property type="evidence" value="ECO:0007669"/>
    <property type="project" value="UniProtKB-KW"/>
</dbReference>
<dbReference type="EMBL" id="AJWK01027274">
    <property type="status" value="NOT_ANNOTATED_CDS"/>
    <property type="molecule type" value="Genomic_DNA"/>
</dbReference>
<dbReference type="EnsemblMetazoa" id="LLOJ010725-RA">
    <property type="protein sequence ID" value="LLOJ010725-PA"/>
    <property type="gene ID" value="LLOJ010725"/>
</dbReference>
<reference evidence="8" key="3">
    <citation type="submission" date="2020-05" db="UniProtKB">
        <authorList>
            <consortium name="EnsemblMetazoa"/>
        </authorList>
    </citation>
    <scope>IDENTIFICATION</scope>
    <source>
        <strain evidence="8">Jacobina</strain>
    </source>
</reference>
<dbReference type="GO" id="GO:0050909">
    <property type="term" value="P:sensory perception of taste"/>
    <property type="evidence" value="ECO:0007669"/>
    <property type="project" value="InterPro"/>
</dbReference>
<evidence type="ECO:0000256" key="6">
    <source>
        <dbReference type="RuleBase" id="RU363108"/>
    </source>
</evidence>
<evidence type="ECO:0000256" key="5">
    <source>
        <dbReference type="ARBA" id="ARBA00023136"/>
    </source>
</evidence>
<comment type="function">
    <text evidence="6">Gustatory receptor which mediates acceptance or avoidance behavior, depending on its substrates.</text>
</comment>
<dbReference type="AlphaFoldDB" id="A0A240SXS4"/>
<accession>A0A240SXS4</accession>
<dbReference type="VEuPathDB" id="VectorBase:LLOJ010725"/>
<feature type="transmembrane region" description="Helical" evidence="6">
    <location>
        <begin position="285"/>
        <end position="303"/>
    </location>
</feature>
<evidence type="ECO:0000256" key="2">
    <source>
        <dbReference type="ARBA" id="ARBA00022475"/>
    </source>
</evidence>
<feature type="transmembrane region" description="Helical" evidence="6">
    <location>
        <begin position="246"/>
        <end position="265"/>
    </location>
</feature>
<keyword evidence="6" id="KW-0807">Transducer</keyword>
<reference evidence="7" key="2">
    <citation type="journal article" date="2020" name="BMC">
        <title>Leishmania infection induces a limited differential gene expression in the sand fly midgut.</title>
        <authorList>
            <person name="Coutinho-Abreu I.V."/>
            <person name="Serafim T.D."/>
            <person name="Meneses C."/>
            <person name="Kamhawi S."/>
            <person name="Oliveira F."/>
            <person name="Valenzuela J.G."/>
        </authorList>
    </citation>
    <scope>NUCLEOTIDE SEQUENCE</scope>
    <source>
        <strain evidence="7">Jacobina</strain>
        <tissue evidence="7">Midgut</tissue>
    </source>
</reference>
<dbReference type="Proteomes" id="UP000092461">
    <property type="component" value="Unassembled WGS sequence"/>
</dbReference>
<dbReference type="Pfam" id="PF08395">
    <property type="entry name" value="7tm_7"/>
    <property type="match status" value="1"/>
</dbReference>
<evidence type="ECO:0000313" key="7">
    <source>
        <dbReference type="EMBL" id="MBC1172670.1"/>
    </source>
</evidence>
<evidence type="ECO:0000313" key="9">
    <source>
        <dbReference type="Proteomes" id="UP000092461"/>
    </source>
</evidence>
<keyword evidence="5 6" id="KW-0472">Membrane</keyword>
<comment type="subcellular location">
    <subcellularLocation>
        <location evidence="1 6">Cell membrane</location>
        <topology evidence="1 6">Multi-pass membrane protein</topology>
    </subcellularLocation>
</comment>
<dbReference type="EMBL" id="GITU01003967">
    <property type="protein sequence ID" value="MBC1172670.1"/>
    <property type="molecule type" value="Transcribed_RNA"/>
</dbReference>
<feature type="transmembrane region" description="Helical" evidence="6">
    <location>
        <begin position="131"/>
        <end position="150"/>
    </location>
</feature>
<dbReference type="InterPro" id="IPR013604">
    <property type="entry name" value="7TM_chemorcpt"/>
</dbReference>
<evidence type="ECO:0000256" key="3">
    <source>
        <dbReference type="ARBA" id="ARBA00022692"/>
    </source>
</evidence>
<feature type="transmembrane region" description="Helical" evidence="6">
    <location>
        <begin position="40"/>
        <end position="59"/>
    </location>
</feature>
<organism evidence="8 9">
    <name type="scientific">Lutzomyia longipalpis</name>
    <name type="common">Sand fly</name>
    <dbReference type="NCBI Taxonomy" id="7200"/>
    <lineage>
        <taxon>Eukaryota</taxon>
        <taxon>Metazoa</taxon>
        <taxon>Ecdysozoa</taxon>
        <taxon>Arthropoda</taxon>
        <taxon>Hexapoda</taxon>
        <taxon>Insecta</taxon>
        <taxon>Pterygota</taxon>
        <taxon>Neoptera</taxon>
        <taxon>Endopterygota</taxon>
        <taxon>Diptera</taxon>
        <taxon>Nematocera</taxon>
        <taxon>Psychodoidea</taxon>
        <taxon>Psychodidae</taxon>
        <taxon>Lutzomyia</taxon>
        <taxon>Lutzomyia</taxon>
    </lineage>
</organism>
<evidence type="ECO:0000313" key="8">
    <source>
        <dbReference type="EnsemblMetazoa" id="LLOJ010725-PA"/>
    </source>
</evidence>
<keyword evidence="2 6" id="KW-1003">Cell membrane</keyword>
<proteinExistence type="inferred from homology"/>
<comment type="caution">
    <text evidence="6">Lacks conserved residue(s) required for the propagation of feature annotation.</text>
</comment>
<feature type="transmembrane region" description="Helical" evidence="6">
    <location>
        <begin position="176"/>
        <end position="195"/>
    </location>
</feature>
<dbReference type="VEuPathDB" id="VectorBase:LLONM1_006281"/>